<protein>
    <recommendedName>
        <fullName evidence="4">Bacterial transcription activator effector binding domain-containing protein</fullName>
    </recommendedName>
</protein>
<dbReference type="AlphaFoldDB" id="A0A242JYZ1"/>
<organism evidence="1">
    <name type="scientific">Candidatus Enterococcus clewellii</name>
    <dbReference type="NCBI Taxonomy" id="1834193"/>
    <lineage>
        <taxon>Bacteria</taxon>
        <taxon>Bacillati</taxon>
        <taxon>Bacillota</taxon>
        <taxon>Bacilli</taxon>
        <taxon>Lactobacillales</taxon>
        <taxon>Enterococcaceae</taxon>
        <taxon>Enterococcus</taxon>
    </lineage>
</organism>
<reference evidence="2" key="2">
    <citation type="submission" date="2017-05" db="EMBL/GenBank/DDBJ databases">
        <authorList>
            <consortium name="The Broad Institute Genomics Platform"/>
            <consortium name="The Broad Institute Genomic Center for Infectious Diseases"/>
            <person name="Earl A."/>
            <person name="Manson A."/>
            <person name="Schwartman J."/>
            <person name="Gilmore M."/>
            <person name="Abouelleil A."/>
            <person name="Cao P."/>
            <person name="Chapman S."/>
            <person name="Cusick C."/>
            <person name="Shea T."/>
            <person name="Young S."/>
            <person name="Neafsey D."/>
            <person name="Nusbaum C."/>
            <person name="Birren B."/>
        </authorList>
    </citation>
    <scope>NUCLEOTIDE SEQUENCE</scope>
    <source>
        <strain evidence="2">9E7_DIV0242</strain>
    </source>
</reference>
<evidence type="ECO:0000313" key="2">
    <source>
        <dbReference type="EMBL" id="WYJ91444.1"/>
    </source>
</evidence>
<gene>
    <name evidence="2" type="ORF">A5888_003212</name>
    <name evidence="1" type="ORF">A5888_003837</name>
</gene>
<name>A0A242JYZ1_9ENTE</name>
<keyword evidence="3" id="KW-1185">Reference proteome</keyword>
<dbReference type="RefSeq" id="WP_086350821.1">
    <property type="nucleotide sequence ID" value="NZ_CP147247.1"/>
</dbReference>
<reference evidence="2" key="3">
    <citation type="submission" date="2024-03" db="EMBL/GenBank/DDBJ databases">
        <title>The Genome Sequence of Enterococcus sp. DIV0242b.</title>
        <authorList>
            <consortium name="The Broad Institute Genomics Platform"/>
            <consortium name="The Broad Institute Microbial Omics Core"/>
            <consortium name="The Broad Institute Genomic Center for Infectious Diseases"/>
            <person name="Earl A."/>
            <person name="Manson A."/>
            <person name="Gilmore M."/>
            <person name="Schwartman J."/>
            <person name="Shea T."/>
            <person name="Abouelleil A."/>
            <person name="Cao P."/>
            <person name="Chapman S."/>
            <person name="Cusick C."/>
            <person name="Young S."/>
            <person name="Neafsey D."/>
            <person name="Nusbaum C."/>
            <person name="Birren B."/>
        </authorList>
    </citation>
    <scope>NUCLEOTIDE SEQUENCE</scope>
    <source>
        <strain evidence="2">9E7_DIV0242</strain>
    </source>
</reference>
<evidence type="ECO:0000313" key="1">
    <source>
        <dbReference type="EMBL" id="OTP10539.1"/>
    </source>
</evidence>
<accession>A0A242JYZ1</accession>
<reference evidence="1" key="1">
    <citation type="submission" date="2017-05" db="EMBL/GenBank/DDBJ databases">
        <title>The Genome Sequence of Enterococcus sp. 9E7_DIV0242.</title>
        <authorList>
            <consortium name="The Broad Institute Genomics Platform"/>
            <consortium name="The Broad Institute Genomic Center for Infectious Diseases"/>
            <person name="Earl A."/>
            <person name="Manson A."/>
            <person name="Schwartman J."/>
            <person name="Gilmore M."/>
            <person name="Abouelleil A."/>
            <person name="Cao P."/>
            <person name="Chapman S."/>
            <person name="Cusick C."/>
            <person name="Shea T."/>
            <person name="Young S."/>
            <person name="Neafsey D."/>
            <person name="Nusbaum C."/>
            <person name="Birren B."/>
        </authorList>
    </citation>
    <scope>NUCLEOTIDE SEQUENCE [LARGE SCALE GENOMIC DNA]</scope>
    <source>
        <strain evidence="1">9E7_DIV0242</strain>
    </source>
</reference>
<dbReference type="EMBL" id="NGMM01000008">
    <property type="protein sequence ID" value="OTP10539.1"/>
    <property type="molecule type" value="Genomic_DNA"/>
</dbReference>
<dbReference type="OrthoDB" id="2043087at2"/>
<evidence type="ECO:0008006" key="4">
    <source>
        <dbReference type="Google" id="ProtNLM"/>
    </source>
</evidence>
<proteinExistence type="predicted"/>
<dbReference type="EMBL" id="CP147247">
    <property type="protein sequence ID" value="WYJ91444.1"/>
    <property type="molecule type" value="Genomic_DNA"/>
</dbReference>
<dbReference type="Proteomes" id="UP000195141">
    <property type="component" value="Chromosome"/>
</dbReference>
<sequence length="167" mass="19407">METIRFIRLPKCKAITSGYAYNEEPFQKNGKLELFDSFWSKLDQSRVDNWYSRDYLMYGREQDAMIWYYAVPDDFDQDVSPWEVVELEGGLYACAAANAGSFKDEQQVYGEIKKYIADSERFILDERENHYDLCTVMTPSDAAEALGYSQIEIMVPVRIAEPDSLKK</sequence>
<evidence type="ECO:0000313" key="3">
    <source>
        <dbReference type="Proteomes" id="UP000195141"/>
    </source>
</evidence>